<protein>
    <submittedName>
        <fullName evidence="4">Glycosyltransferase family 4 protein</fullName>
    </submittedName>
</protein>
<gene>
    <name evidence="4" type="ORF">GO620_013500</name>
</gene>
<keyword evidence="5" id="KW-1185">Reference proteome</keyword>
<feature type="domain" description="Glycosyl transferase family 1" evidence="2">
    <location>
        <begin position="174"/>
        <end position="330"/>
    </location>
</feature>
<evidence type="ECO:0000256" key="1">
    <source>
        <dbReference type="ARBA" id="ARBA00022679"/>
    </source>
</evidence>
<evidence type="ECO:0000259" key="2">
    <source>
        <dbReference type="Pfam" id="PF00534"/>
    </source>
</evidence>
<dbReference type="PANTHER" id="PTHR46401">
    <property type="entry name" value="GLYCOSYLTRANSFERASE WBBK-RELATED"/>
    <property type="match status" value="1"/>
</dbReference>
<dbReference type="InterPro" id="IPR028098">
    <property type="entry name" value="Glyco_trans_4-like_N"/>
</dbReference>
<reference evidence="4 5" key="1">
    <citation type="submission" date="2020-12" db="EMBL/GenBank/DDBJ databases">
        <title>HMF7856_wgs.fasta genome submission.</title>
        <authorList>
            <person name="Kang H."/>
            <person name="Kim H."/>
            <person name="Joh K."/>
        </authorList>
    </citation>
    <scope>NUCLEOTIDE SEQUENCE [LARGE SCALE GENOMIC DNA]</scope>
    <source>
        <strain evidence="4 5">HMF7856</strain>
    </source>
</reference>
<dbReference type="RefSeq" id="WP_157526859.1">
    <property type="nucleotide sequence ID" value="NZ_CP066775.1"/>
</dbReference>
<dbReference type="CDD" id="cd03809">
    <property type="entry name" value="GT4_MtfB-like"/>
    <property type="match status" value="1"/>
</dbReference>
<name>A0A6I4I2H4_9SPHI</name>
<dbReference type="PANTHER" id="PTHR46401:SF2">
    <property type="entry name" value="GLYCOSYLTRANSFERASE WBBK-RELATED"/>
    <property type="match status" value="1"/>
</dbReference>
<dbReference type="GO" id="GO:0009103">
    <property type="term" value="P:lipopolysaccharide biosynthetic process"/>
    <property type="evidence" value="ECO:0007669"/>
    <property type="project" value="TreeGrafter"/>
</dbReference>
<dbReference type="EMBL" id="CP066775">
    <property type="protein sequence ID" value="QQL49183.1"/>
    <property type="molecule type" value="Genomic_DNA"/>
</dbReference>
<dbReference type="AlphaFoldDB" id="A0A6I4I2H4"/>
<dbReference type="Proteomes" id="UP000429232">
    <property type="component" value="Chromosome"/>
</dbReference>
<feature type="domain" description="Glycosyltransferase subfamily 4-like N-terminal" evidence="3">
    <location>
        <begin position="44"/>
        <end position="161"/>
    </location>
</feature>
<evidence type="ECO:0000313" key="4">
    <source>
        <dbReference type="EMBL" id="QQL49183.1"/>
    </source>
</evidence>
<accession>A0A6I4I2H4</accession>
<dbReference type="InterPro" id="IPR001296">
    <property type="entry name" value="Glyco_trans_1"/>
</dbReference>
<dbReference type="Pfam" id="PF13439">
    <property type="entry name" value="Glyco_transf_4"/>
    <property type="match status" value="1"/>
</dbReference>
<evidence type="ECO:0000313" key="5">
    <source>
        <dbReference type="Proteomes" id="UP000429232"/>
    </source>
</evidence>
<dbReference type="GO" id="GO:0016757">
    <property type="term" value="F:glycosyltransferase activity"/>
    <property type="evidence" value="ECO:0007669"/>
    <property type="project" value="InterPro"/>
</dbReference>
<sequence length="351" mass="40062">MKPKVLVTFDSMKDINRGYYSFGKGLGDALIKQNNGRFDLAYYLFKKTPTLFNNLVKIVYRWFADQIFFRKRNDFDVVHFSDQRCRLPPWNVNAKKVITIHDLNKVHLKKSKPHRIIAYLNKLNKRVSHCDRVVTISQFVANDVERYLPAAKGKISVIHNGAEKLQVKPSHQPNFIPDRPYLFTIGLMSPQKGFHYLPALLNGNDYGLVIAGIETTHKAVILEEAAKYNCTDRVHLVGEISNDDKAWYYAHCLALVFPSRTEGFGLPVIEAMHLGKPAFLSKFTSLPEIGGDAAYYFDSFDPAHMQKVFSDGMKHFKENNGAEKSMAQAAKFSWEKCADAYLNLYNELLGK</sequence>
<evidence type="ECO:0000259" key="3">
    <source>
        <dbReference type="Pfam" id="PF13439"/>
    </source>
</evidence>
<dbReference type="Pfam" id="PF00534">
    <property type="entry name" value="Glycos_transf_1"/>
    <property type="match status" value="1"/>
</dbReference>
<organism evidence="4 5">
    <name type="scientific">Mucilaginibacter ginkgonis</name>
    <dbReference type="NCBI Taxonomy" id="2682091"/>
    <lineage>
        <taxon>Bacteria</taxon>
        <taxon>Pseudomonadati</taxon>
        <taxon>Bacteroidota</taxon>
        <taxon>Sphingobacteriia</taxon>
        <taxon>Sphingobacteriales</taxon>
        <taxon>Sphingobacteriaceae</taxon>
        <taxon>Mucilaginibacter</taxon>
    </lineage>
</organism>
<dbReference type="Gene3D" id="3.40.50.2000">
    <property type="entry name" value="Glycogen Phosphorylase B"/>
    <property type="match status" value="2"/>
</dbReference>
<dbReference type="KEGG" id="mgik:GO620_013500"/>
<keyword evidence="1 4" id="KW-0808">Transferase</keyword>
<proteinExistence type="predicted"/>
<dbReference type="SUPFAM" id="SSF53756">
    <property type="entry name" value="UDP-Glycosyltransferase/glycogen phosphorylase"/>
    <property type="match status" value="1"/>
</dbReference>